<accession>X1JMW7</accession>
<evidence type="ECO:0000313" key="1">
    <source>
        <dbReference type="EMBL" id="GAH96061.1"/>
    </source>
</evidence>
<proteinExistence type="predicted"/>
<organism evidence="1">
    <name type="scientific">marine sediment metagenome</name>
    <dbReference type="NCBI Taxonomy" id="412755"/>
    <lineage>
        <taxon>unclassified sequences</taxon>
        <taxon>metagenomes</taxon>
        <taxon>ecological metagenomes</taxon>
    </lineage>
</organism>
<protein>
    <submittedName>
        <fullName evidence="1">Uncharacterized protein</fullName>
    </submittedName>
</protein>
<feature type="non-terminal residue" evidence="1">
    <location>
        <position position="1"/>
    </location>
</feature>
<name>X1JMW7_9ZZZZ</name>
<sequence>CNNLFVGIPGIGIQINTLGTGMIIVGNTFALDANTAGAAITLSNNVIGALVANNVANFGKTTMVAIPWADGAGGSTWMNNKRGGDVTLAVDEPWVMP</sequence>
<reference evidence="1" key="1">
    <citation type="journal article" date="2014" name="Front. Microbiol.">
        <title>High frequency of phylogenetically diverse reductive dehalogenase-homologous genes in deep subseafloor sedimentary metagenomes.</title>
        <authorList>
            <person name="Kawai M."/>
            <person name="Futagami T."/>
            <person name="Toyoda A."/>
            <person name="Takaki Y."/>
            <person name="Nishi S."/>
            <person name="Hori S."/>
            <person name="Arai W."/>
            <person name="Tsubouchi T."/>
            <person name="Morono Y."/>
            <person name="Uchiyama I."/>
            <person name="Ito T."/>
            <person name="Fujiyama A."/>
            <person name="Inagaki F."/>
            <person name="Takami H."/>
        </authorList>
    </citation>
    <scope>NUCLEOTIDE SEQUENCE</scope>
    <source>
        <strain evidence="1">Expedition CK06-06</strain>
    </source>
</reference>
<comment type="caution">
    <text evidence="1">The sequence shown here is derived from an EMBL/GenBank/DDBJ whole genome shotgun (WGS) entry which is preliminary data.</text>
</comment>
<dbReference type="AlphaFoldDB" id="X1JMW7"/>
<gene>
    <name evidence="1" type="ORF">S03H2_70696</name>
</gene>
<dbReference type="EMBL" id="BARU01047063">
    <property type="protein sequence ID" value="GAH96061.1"/>
    <property type="molecule type" value="Genomic_DNA"/>
</dbReference>